<reference evidence="1 2" key="1">
    <citation type="submission" date="2012-10" db="EMBL/GenBank/DDBJ databases">
        <authorList>
            <person name="Zafar N."/>
            <person name="Inman J."/>
            <person name="Hall N."/>
            <person name="Lorenzi H."/>
            <person name="Caler E."/>
        </authorList>
    </citation>
    <scope>NUCLEOTIDE SEQUENCE [LARGE SCALE GENOMIC DNA]</scope>
    <source>
        <strain evidence="1 2">IP1</strain>
    </source>
</reference>
<dbReference type="RefSeq" id="XP_004257948.1">
    <property type="nucleotide sequence ID" value="XM_004257900.1"/>
</dbReference>
<dbReference type="GeneID" id="14890297"/>
<dbReference type="KEGG" id="eiv:EIN_150040"/>
<sequence length="373" mass="43485">MERVSSSTIFQKKYFVERFNVFYDENKAKEDKRKRLKRKTKEQGINGVTPAIQTEVPHSIHLKEKENKQYSQFRVLTDVPEILLQFCDVISDFVQQLDDEDNQHISNYEYSHKRLNRLIKVYNIATNMTSTENFNFTVDQLYGDMTVKDMVFGLINLGLKIKDEMVVTQSLRKNIAKFLEGVAYLIAFYDMTAEMIEFVIYFAHLLVCDTNIKMITIGGNIVFSYVQGLKAAGKITQFLNDVNISSTILFEYSADVLLNLMNNVCADEMFEVLYIVSYEFKSNFKDTVFNMGFKINSIDNKNQFKTVLSDVEKDLQTSTKLDWKRKLFSVAKSARNSYYGLICNNFDDDDDDDYDDDLKENIPEKYVIVDELY</sequence>
<keyword evidence="2" id="KW-1185">Reference proteome</keyword>
<dbReference type="Proteomes" id="UP000014680">
    <property type="component" value="Unassembled WGS sequence"/>
</dbReference>
<dbReference type="VEuPathDB" id="AmoebaDB:EIN_150040"/>
<organism evidence="1 2">
    <name type="scientific">Entamoeba invadens IP1</name>
    <dbReference type="NCBI Taxonomy" id="370355"/>
    <lineage>
        <taxon>Eukaryota</taxon>
        <taxon>Amoebozoa</taxon>
        <taxon>Evosea</taxon>
        <taxon>Archamoebae</taxon>
        <taxon>Mastigamoebida</taxon>
        <taxon>Entamoebidae</taxon>
        <taxon>Entamoeba</taxon>
    </lineage>
</organism>
<evidence type="ECO:0000313" key="2">
    <source>
        <dbReference type="Proteomes" id="UP000014680"/>
    </source>
</evidence>
<evidence type="ECO:0000313" key="1">
    <source>
        <dbReference type="EMBL" id="ELP91177.1"/>
    </source>
</evidence>
<dbReference type="AlphaFoldDB" id="A0A0A1U8K4"/>
<gene>
    <name evidence="1" type="ORF">EIN_150040</name>
</gene>
<name>A0A0A1U8K4_ENTIV</name>
<dbReference type="EMBL" id="KB206474">
    <property type="protein sequence ID" value="ELP91177.1"/>
    <property type="molecule type" value="Genomic_DNA"/>
</dbReference>
<accession>A0A0A1U8K4</accession>
<protein>
    <submittedName>
        <fullName evidence="1">Uncharacterized protein</fullName>
    </submittedName>
</protein>
<proteinExistence type="predicted"/>